<feature type="transmembrane region" description="Helical" evidence="1">
    <location>
        <begin position="61"/>
        <end position="84"/>
    </location>
</feature>
<dbReference type="RefSeq" id="WP_251800964.1">
    <property type="nucleotide sequence ID" value="NZ_JAMQOL010000038.1"/>
</dbReference>
<comment type="caution">
    <text evidence="2">The sequence shown here is derived from an EMBL/GenBank/DDBJ whole genome shotgun (WGS) entry which is preliminary data.</text>
</comment>
<feature type="transmembrane region" description="Helical" evidence="1">
    <location>
        <begin position="7"/>
        <end position="24"/>
    </location>
</feature>
<reference evidence="2 3" key="1">
    <citation type="submission" date="2022-06" db="EMBL/GenBank/DDBJ databases">
        <title>Actinoplanes abujensis sp. nov., isolated from Nigerian arid soil.</title>
        <authorList>
            <person name="Ding P."/>
        </authorList>
    </citation>
    <scope>NUCLEOTIDE SEQUENCE [LARGE SCALE GENOMIC DNA]</scope>
    <source>
        <strain evidence="3">TRM88002</strain>
    </source>
</reference>
<keyword evidence="1" id="KW-1133">Transmembrane helix</keyword>
<sequence>MSNARTWWPIALALVAAVTLLYGVVLPGGYLTWLWVATVLWAVAAVGWLRSLAGRSWPVRSIVPVVSVVTMVVACSGVAGRLLFPLHRSGLERLATSPLGGSHGLYHFSAVWSHGGCVTYVTADSGMSQFSGLVRCTSGVKPSPRLGDTAGDAVFEPLGNDWYAFIVPRSGSDVWGFNPFAVEATAQA</sequence>
<evidence type="ECO:0000313" key="3">
    <source>
        <dbReference type="Proteomes" id="UP001523216"/>
    </source>
</evidence>
<evidence type="ECO:0000313" key="2">
    <source>
        <dbReference type="EMBL" id="MCM4081166.1"/>
    </source>
</evidence>
<dbReference type="EMBL" id="JAMQOL010000038">
    <property type="protein sequence ID" value="MCM4081166.1"/>
    <property type="molecule type" value="Genomic_DNA"/>
</dbReference>
<keyword evidence="3" id="KW-1185">Reference proteome</keyword>
<feature type="transmembrane region" description="Helical" evidence="1">
    <location>
        <begin position="30"/>
        <end position="49"/>
    </location>
</feature>
<protein>
    <submittedName>
        <fullName evidence="2">Uncharacterized protein</fullName>
    </submittedName>
</protein>
<accession>A0ABT0Y552</accession>
<keyword evidence="1" id="KW-0812">Transmembrane</keyword>
<proteinExistence type="predicted"/>
<keyword evidence="1" id="KW-0472">Membrane</keyword>
<name>A0ABT0Y552_9ACTN</name>
<organism evidence="2 3">
    <name type="scientific">Paractinoplanes hotanensis</name>
    <dbReference type="NCBI Taxonomy" id="2906497"/>
    <lineage>
        <taxon>Bacteria</taxon>
        <taxon>Bacillati</taxon>
        <taxon>Actinomycetota</taxon>
        <taxon>Actinomycetes</taxon>
        <taxon>Micromonosporales</taxon>
        <taxon>Micromonosporaceae</taxon>
        <taxon>Paractinoplanes</taxon>
    </lineage>
</organism>
<evidence type="ECO:0000256" key="1">
    <source>
        <dbReference type="SAM" id="Phobius"/>
    </source>
</evidence>
<gene>
    <name evidence="2" type="ORF">LXN57_26690</name>
</gene>
<dbReference type="Proteomes" id="UP001523216">
    <property type="component" value="Unassembled WGS sequence"/>
</dbReference>